<dbReference type="Pfam" id="PF00672">
    <property type="entry name" value="HAMP"/>
    <property type="match status" value="1"/>
</dbReference>
<dbReference type="Gene3D" id="1.10.287.950">
    <property type="entry name" value="Methyl-accepting chemotaxis protein"/>
    <property type="match status" value="1"/>
</dbReference>
<feature type="domain" description="Methyl-accepting transducer" evidence="5">
    <location>
        <begin position="270"/>
        <end position="499"/>
    </location>
</feature>
<evidence type="ECO:0000256" key="4">
    <source>
        <dbReference type="PROSITE-ProRule" id="PRU00284"/>
    </source>
</evidence>
<dbReference type="Pfam" id="PF12729">
    <property type="entry name" value="4HB_MCP_1"/>
    <property type="match status" value="1"/>
</dbReference>
<dbReference type="SMART" id="SM00283">
    <property type="entry name" value="MA"/>
    <property type="match status" value="1"/>
</dbReference>
<dbReference type="GO" id="GO:0006935">
    <property type="term" value="P:chemotaxis"/>
    <property type="evidence" value="ECO:0007669"/>
    <property type="project" value="InterPro"/>
</dbReference>
<dbReference type="Pfam" id="PF00015">
    <property type="entry name" value="MCPsignal"/>
    <property type="match status" value="1"/>
</dbReference>
<evidence type="ECO:0000256" key="2">
    <source>
        <dbReference type="ARBA" id="ARBA00022481"/>
    </source>
</evidence>
<evidence type="ECO:0000259" key="5">
    <source>
        <dbReference type="PROSITE" id="PS50111"/>
    </source>
</evidence>
<dbReference type="InterPro" id="IPR003660">
    <property type="entry name" value="HAMP_dom"/>
</dbReference>
<evidence type="ECO:0000313" key="7">
    <source>
        <dbReference type="EMBL" id="MBA5606425.1"/>
    </source>
</evidence>
<dbReference type="PRINTS" id="PR00260">
    <property type="entry name" value="CHEMTRNSDUCR"/>
</dbReference>
<protein>
    <submittedName>
        <fullName evidence="7">MCP four helix bundle domain-containing protein</fullName>
    </submittedName>
</protein>
<accession>A0A7W2I7G5</accession>
<dbReference type="Proteomes" id="UP000566711">
    <property type="component" value="Unassembled WGS sequence"/>
</dbReference>
<dbReference type="RefSeq" id="WP_182218507.1">
    <property type="nucleotide sequence ID" value="NZ_JACEZS010000011.1"/>
</dbReference>
<comment type="caution">
    <text evidence="7">The sequence shown here is derived from an EMBL/GenBank/DDBJ whole genome shotgun (WGS) entry which is preliminary data.</text>
</comment>
<dbReference type="GO" id="GO:0005886">
    <property type="term" value="C:plasma membrane"/>
    <property type="evidence" value="ECO:0007669"/>
    <property type="project" value="TreeGrafter"/>
</dbReference>
<evidence type="ECO:0000259" key="6">
    <source>
        <dbReference type="PROSITE" id="PS50885"/>
    </source>
</evidence>
<keyword evidence="8" id="KW-1185">Reference proteome</keyword>
<dbReference type="SMART" id="SM00304">
    <property type="entry name" value="HAMP"/>
    <property type="match status" value="1"/>
</dbReference>
<comment type="subcellular location">
    <subcellularLocation>
        <location evidence="1">Membrane</location>
    </subcellularLocation>
</comment>
<dbReference type="EMBL" id="JACEZS010000011">
    <property type="protein sequence ID" value="MBA5606425.1"/>
    <property type="molecule type" value="Genomic_DNA"/>
</dbReference>
<dbReference type="CDD" id="cd06225">
    <property type="entry name" value="HAMP"/>
    <property type="match status" value="1"/>
</dbReference>
<dbReference type="AlphaFoldDB" id="A0A7W2I7G5"/>
<evidence type="ECO:0000256" key="3">
    <source>
        <dbReference type="ARBA" id="ARBA00029447"/>
    </source>
</evidence>
<comment type="similarity">
    <text evidence="3">Belongs to the methyl-accepting chemotaxis (MCP) protein family.</text>
</comment>
<dbReference type="PANTHER" id="PTHR43531">
    <property type="entry name" value="PROTEIN ICFG"/>
    <property type="match status" value="1"/>
</dbReference>
<dbReference type="PROSITE" id="PS50111">
    <property type="entry name" value="CHEMOTAXIS_TRANSDUC_2"/>
    <property type="match status" value="1"/>
</dbReference>
<dbReference type="FunFam" id="1.10.287.950:FF:000001">
    <property type="entry name" value="Methyl-accepting chemotaxis sensory transducer"/>
    <property type="match status" value="1"/>
</dbReference>
<dbReference type="InterPro" id="IPR024478">
    <property type="entry name" value="HlyB_4HB_MCP"/>
</dbReference>
<reference evidence="7 8" key="1">
    <citation type="submission" date="2020-07" db="EMBL/GenBank/DDBJ databases">
        <title>Novel species isolated from subtropical streams in China.</title>
        <authorList>
            <person name="Lu H."/>
        </authorList>
    </citation>
    <scope>NUCLEOTIDE SEQUENCE [LARGE SCALE GENOMIC DNA]</scope>
    <source>
        <strain evidence="7 8">FT3S</strain>
    </source>
</reference>
<dbReference type="GO" id="GO:0004888">
    <property type="term" value="F:transmembrane signaling receptor activity"/>
    <property type="evidence" value="ECO:0007669"/>
    <property type="project" value="InterPro"/>
</dbReference>
<dbReference type="InterPro" id="IPR051310">
    <property type="entry name" value="MCP_chemotaxis"/>
</dbReference>
<feature type="domain" description="HAMP" evidence="6">
    <location>
        <begin position="213"/>
        <end position="265"/>
    </location>
</feature>
<gene>
    <name evidence="7" type="ORF">H3H36_13790</name>
</gene>
<dbReference type="InterPro" id="IPR004090">
    <property type="entry name" value="Chemotax_Me-accpt_rcpt"/>
</dbReference>
<sequence>MKFKNMKIGTRLAAVFSLLTVLIIAIAAVALTSMDSVNTATDVIVNDRYAKVALSTDIRNEVNLQARYLRNAIIGAQDPAELKSSLAKVDESTARITPMFDQLKALANTPQGLQLANDLEQKRNAYIKARQAAVALLTEGKVEAAGAYVLNELREPQNIYVATLGKLIEFQTQKMQEATTKALADGRVTTRRVLVLSALAVLVAVAASIAITRSIVGPLAQAVQLAGNVAAGDLTSVVRVESSDETGQLLTALKAMQDGLVRVVGQVRGGSESVASASAQIASGNMDLSGRTEEQASALEQTAASMEELGTTVRQNADNARQANQLAQSASAVAQQGGSVVAQVVDTMKEIDAASRKIADIIGVIDGIAFQTNILALNAAVEAARAGEQGRGFAVVATEVRSLAGRSAEAAKEIRQLIGASVERVERGSALADQAGSTMRDVVESIVRVTDIMGEISVASGEQSTGVAQVGEAVGQMDQATQQNAALVEEMAAAAASLKDQAGDLVQAVSVFKLTDVPVPASVQALAAPRRPARSVLPSSVRKTGTDNWEEF</sequence>
<dbReference type="PROSITE" id="PS50885">
    <property type="entry name" value="HAMP"/>
    <property type="match status" value="1"/>
</dbReference>
<dbReference type="PANTHER" id="PTHR43531:SF14">
    <property type="entry name" value="METHYL-ACCEPTING CHEMOTAXIS PROTEIN I-RELATED"/>
    <property type="match status" value="1"/>
</dbReference>
<dbReference type="InterPro" id="IPR047347">
    <property type="entry name" value="YvaQ-like_sensor"/>
</dbReference>
<dbReference type="CDD" id="cd19411">
    <property type="entry name" value="MCP2201-like_sensor"/>
    <property type="match status" value="1"/>
</dbReference>
<dbReference type="InterPro" id="IPR004089">
    <property type="entry name" value="MCPsignal_dom"/>
</dbReference>
<evidence type="ECO:0000256" key="1">
    <source>
        <dbReference type="ARBA" id="ARBA00004370"/>
    </source>
</evidence>
<keyword evidence="2" id="KW-0488">Methylation</keyword>
<organism evidence="7 8">
    <name type="scientific">Rugamonas fusca</name>
    <dbReference type="NCBI Taxonomy" id="2758568"/>
    <lineage>
        <taxon>Bacteria</taxon>
        <taxon>Pseudomonadati</taxon>
        <taxon>Pseudomonadota</taxon>
        <taxon>Betaproteobacteria</taxon>
        <taxon>Burkholderiales</taxon>
        <taxon>Oxalobacteraceae</taxon>
        <taxon>Telluria group</taxon>
        <taxon>Rugamonas</taxon>
    </lineage>
</organism>
<dbReference type="CDD" id="cd11386">
    <property type="entry name" value="MCP_signal"/>
    <property type="match status" value="1"/>
</dbReference>
<proteinExistence type="inferred from homology"/>
<evidence type="ECO:0000313" key="8">
    <source>
        <dbReference type="Proteomes" id="UP000566711"/>
    </source>
</evidence>
<keyword evidence="4" id="KW-0807">Transducer</keyword>
<dbReference type="GO" id="GO:0007165">
    <property type="term" value="P:signal transduction"/>
    <property type="evidence" value="ECO:0007669"/>
    <property type="project" value="UniProtKB-KW"/>
</dbReference>
<dbReference type="SUPFAM" id="SSF58104">
    <property type="entry name" value="Methyl-accepting chemotaxis protein (MCP) signaling domain"/>
    <property type="match status" value="1"/>
</dbReference>
<name>A0A7W2I7G5_9BURK</name>